<organism evidence="1 2">
    <name type="scientific">Crossiella equi</name>
    <dbReference type="NCBI Taxonomy" id="130796"/>
    <lineage>
        <taxon>Bacteria</taxon>
        <taxon>Bacillati</taxon>
        <taxon>Actinomycetota</taxon>
        <taxon>Actinomycetes</taxon>
        <taxon>Pseudonocardiales</taxon>
        <taxon>Pseudonocardiaceae</taxon>
        <taxon>Crossiella</taxon>
    </lineage>
</organism>
<dbReference type="Gene3D" id="3.40.109.10">
    <property type="entry name" value="NADH Oxidase"/>
    <property type="match status" value="2"/>
</dbReference>
<keyword evidence="2" id="KW-1185">Reference proteome</keyword>
<gene>
    <name evidence="1" type="ORF">JOF53_004240</name>
</gene>
<sequence length="317" mass="33759">MSALARAFEAAWTGADPGPTVLADWPRSRLVFPDSTPTPLPRGELFDLSLAGDPLRKVGGVRLRRVPSAGGRYPVNAHLGDAYYDPVAHALHGPPGDVLTLALQPHRTTWRYGPRSLPVLLLDLGHATAAVLAAAHVLGRPAEAAFTPGPPRDGAYPLVTIRLGLSTREYVDKSTPVPEPEPPGLPLVEEALRELGTHPPAALPWDPPEVTRETLLARCSAPWPGRGPVAVDGIRPTEYLAARSCGQPELLGAERLVLATGEGTPLDYVRAGMDLHRTWLLATQAGLAVRPVGCWINAWQDGQRVLHALAIGPQGVS</sequence>
<name>A0ABS5AFK4_9PSEU</name>
<dbReference type="InterPro" id="IPR000415">
    <property type="entry name" value="Nitroreductase-like"/>
</dbReference>
<comment type="caution">
    <text evidence="1">The sequence shown here is derived from an EMBL/GenBank/DDBJ whole genome shotgun (WGS) entry which is preliminary data.</text>
</comment>
<dbReference type="Proteomes" id="UP001519363">
    <property type="component" value="Unassembled WGS sequence"/>
</dbReference>
<reference evidence="1 2" key="1">
    <citation type="submission" date="2021-03" db="EMBL/GenBank/DDBJ databases">
        <title>Sequencing the genomes of 1000 actinobacteria strains.</title>
        <authorList>
            <person name="Klenk H.-P."/>
        </authorList>
    </citation>
    <scope>NUCLEOTIDE SEQUENCE [LARGE SCALE GENOMIC DNA]</scope>
    <source>
        <strain evidence="1 2">DSM 44580</strain>
    </source>
</reference>
<protein>
    <submittedName>
        <fullName evidence="1">Uncharacterized protein</fullName>
    </submittedName>
</protein>
<proteinExistence type="predicted"/>
<dbReference type="EMBL" id="JAGIOO010000001">
    <property type="protein sequence ID" value="MBP2475368.1"/>
    <property type="molecule type" value="Genomic_DNA"/>
</dbReference>
<evidence type="ECO:0000313" key="1">
    <source>
        <dbReference type="EMBL" id="MBP2475368.1"/>
    </source>
</evidence>
<accession>A0ABS5AFK4</accession>
<evidence type="ECO:0000313" key="2">
    <source>
        <dbReference type="Proteomes" id="UP001519363"/>
    </source>
</evidence>
<dbReference type="RefSeq" id="WP_086780424.1">
    <property type="nucleotide sequence ID" value="NZ_JAGIOO010000001.1"/>
</dbReference>